<evidence type="ECO:0000313" key="2">
    <source>
        <dbReference type="EMBL" id="MBB2151208.1"/>
    </source>
</evidence>
<dbReference type="EMBL" id="WNXC01000009">
    <property type="protein sequence ID" value="MBB2151208.1"/>
    <property type="molecule type" value="Genomic_DNA"/>
</dbReference>
<keyword evidence="1" id="KW-0732">Signal</keyword>
<name>A0ABR6F0Z8_9SPHI</name>
<keyword evidence="3" id="KW-1185">Reference proteome</keyword>
<accession>A0ABR6F0Z8</accession>
<evidence type="ECO:0000256" key="1">
    <source>
        <dbReference type="SAM" id="SignalP"/>
    </source>
</evidence>
<feature type="chain" id="PRO_5046895256" evidence="1">
    <location>
        <begin position="23"/>
        <end position="977"/>
    </location>
</feature>
<dbReference type="Proteomes" id="UP000636110">
    <property type="component" value="Unassembled WGS sequence"/>
</dbReference>
<reference evidence="2 3" key="1">
    <citation type="submission" date="2019-11" db="EMBL/GenBank/DDBJ databases">
        <title>Description of Pedobacter sp. LMG 31462T.</title>
        <authorList>
            <person name="Carlier A."/>
            <person name="Qi S."/>
            <person name="Vandamme P."/>
        </authorList>
    </citation>
    <scope>NUCLEOTIDE SEQUENCE [LARGE SCALE GENOMIC DNA]</scope>
    <source>
        <strain evidence="2 3">LMG 31462</strain>
    </source>
</reference>
<feature type="signal peptide" evidence="1">
    <location>
        <begin position="1"/>
        <end position="22"/>
    </location>
</feature>
<sequence>MRISKCFFIALSLVFLTLICHAQTPFAGRFYLSGASDVVSTSTSDFSIEGKFTDLSYTYSASDILIGDVIVDNLGLTFRIDKITSLKGSQITADVTYLRGASADYLIYPTIYSYGVLIRPTSKGYALGFLDQDYVNATLQMAIQNSAIQDIDRDIRAFKSGTEAEIPKDAKFGDIFYNVTDKKLYAFTEKGWIPLGGGVIASGTKSEFPNPAKAGEMFFNKDDNNTYIYNGALWFKISTNGSTPTGKSTPDPLIVKVREGDLFYNEADHKLYVFNKTSWVSLDNLLEEAHIFVGNASSEAVSVPLSGDAGITSEGKLTINKLAITNEKLDKTNIPLSGFGFPNADIRMGNGSTSFAIKNLKSPSVATDAATKGYIDDLFKDPASLALENNSFFVGNTSNVAISTAKGLIPISGFGKAMEDVQMGVTGVGAKYRIINMADPTDPQDAATKSYVDKPINANKILLTKGSFLIGGDLNVATPILKGGISITGFGAPTADLSMAGFKISNLKAPDLDLDAATKKYVDDKVIGPSSLTLTTGNFFVGDANGKAADVLKNTIPLSGFADPLTNVSFGGFLLTNLSDPKLETDAATKKYVDGLFKMPVTVMTLPEDNMFVGNDKGKAAAVPKIQIPLSGFAPAAEHIAMGDATTQFQINFMADPKQPQDAATKNYVDTKVANPSTMVLATDHILVGNGVNKAEAVRKSAIPLSDFATPKKDVSFGDGTTNFKLINLADPEDAQEAATKAYVDSKTTGTGLPALSLGNFFIGDINGKASEIAKTAIPLSGFANAAKDIEMGGFKLTGLADPGLAQDAATKAYVDSKTSKTPQQPTAPTTAVAGDTYYNTTDQHLYVYNGTEWIPMDNKLDDGNLYLGNAKGIATSTLKTAVPLSGFGAAAKDVEMGGFKLTGLSDPGLAQDAATKAYVDSKTSKTPQQPTVPTTAVAGDTYYNTTDQHLYVYNGTEWIPMDNKLDDGNLYVGNAK</sequence>
<evidence type="ECO:0000313" key="3">
    <source>
        <dbReference type="Proteomes" id="UP000636110"/>
    </source>
</evidence>
<feature type="non-terminal residue" evidence="2">
    <location>
        <position position="977"/>
    </location>
</feature>
<gene>
    <name evidence="2" type="ORF">GM920_20080</name>
</gene>
<protein>
    <submittedName>
        <fullName evidence="2">Uncharacterized protein</fullName>
    </submittedName>
</protein>
<organism evidence="2 3">
    <name type="scientific">Pedobacter gandavensis</name>
    <dbReference type="NCBI Taxonomy" id="2679963"/>
    <lineage>
        <taxon>Bacteria</taxon>
        <taxon>Pseudomonadati</taxon>
        <taxon>Bacteroidota</taxon>
        <taxon>Sphingobacteriia</taxon>
        <taxon>Sphingobacteriales</taxon>
        <taxon>Sphingobacteriaceae</taxon>
        <taxon>Pedobacter</taxon>
    </lineage>
</organism>
<proteinExistence type="predicted"/>
<comment type="caution">
    <text evidence="2">The sequence shown here is derived from an EMBL/GenBank/DDBJ whole genome shotgun (WGS) entry which is preliminary data.</text>
</comment>